<accession>A0A1I6Q8T7</accession>
<gene>
    <name evidence="1" type="ORF">SAMN04488556_1079</name>
</gene>
<name>A0A1I6Q8T7_9EURY</name>
<keyword evidence="2" id="KW-1185">Reference proteome</keyword>
<dbReference type="AlphaFoldDB" id="A0A1I6Q8T7"/>
<dbReference type="OrthoDB" id="170219at2157"/>
<evidence type="ECO:0000313" key="2">
    <source>
        <dbReference type="Proteomes" id="UP000199199"/>
    </source>
</evidence>
<sequence>MRFKPVPEPPAALADVATIRAAVPERPDERIDCCARLIERTYLEERDEAADWLTFLRALELAADGPAGFAQTSNEIDPESLRTAFRERVVGVVGILETLEAADRPLEPADICNRVRTRASGEEALERTERLLEWAELLELVAVDSGRYRLR</sequence>
<protein>
    <submittedName>
        <fullName evidence="1">Uncharacterized protein</fullName>
    </submittedName>
</protein>
<proteinExistence type="predicted"/>
<dbReference type="RefSeq" id="WP_092902413.1">
    <property type="nucleotide sequence ID" value="NZ_FOZS01000001.1"/>
</dbReference>
<dbReference type="Proteomes" id="UP000199199">
    <property type="component" value="Unassembled WGS sequence"/>
</dbReference>
<dbReference type="EMBL" id="FOZS01000001">
    <property type="protein sequence ID" value="SFS48879.1"/>
    <property type="molecule type" value="Genomic_DNA"/>
</dbReference>
<dbReference type="Pfam" id="PF25947">
    <property type="entry name" value="WHD_halo_double"/>
    <property type="match status" value="1"/>
</dbReference>
<evidence type="ECO:0000313" key="1">
    <source>
        <dbReference type="EMBL" id="SFS48879.1"/>
    </source>
</evidence>
<dbReference type="InterPro" id="IPR058821">
    <property type="entry name" value="Double_WHD-containing_halo"/>
</dbReference>
<organism evidence="1 2">
    <name type="scientific">Halostagnicola kamekurae</name>
    <dbReference type="NCBI Taxonomy" id="619731"/>
    <lineage>
        <taxon>Archaea</taxon>
        <taxon>Methanobacteriati</taxon>
        <taxon>Methanobacteriota</taxon>
        <taxon>Stenosarchaea group</taxon>
        <taxon>Halobacteria</taxon>
        <taxon>Halobacteriales</taxon>
        <taxon>Natrialbaceae</taxon>
        <taxon>Halostagnicola</taxon>
    </lineage>
</organism>
<reference evidence="2" key="1">
    <citation type="submission" date="2016-10" db="EMBL/GenBank/DDBJ databases">
        <authorList>
            <person name="Varghese N."/>
            <person name="Submissions S."/>
        </authorList>
    </citation>
    <scope>NUCLEOTIDE SEQUENCE [LARGE SCALE GENOMIC DNA]</scope>
    <source>
        <strain evidence="2">DSM 22427</strain>
    </source>
</reference>